<evidence type="ECO:0000313" key="7">
    <source>
        <dbReference type="EMBL" id="KAB0804240.1"/>
    </source>
</evidence>
<evidence type="ECO:0000256" key="4">
    <source>
        <dbReference type="ARBA" id="ARBA00023140"/>
    </source>
</evidence>
<dbReference type="EMBL" id="VVIM01000001">
    <property type="protein sequence ID" value="KAB0804240.1"/>
    <property type="molecule type" value="Genomic_DNA"/>
</dbReference>
<evidence type="ECO:0000259" key="5">
    <source>
        <dbReference type="Pfam" id="PF00501"/>
    </source>
</evidence>
<evidence type="ECO:0000313" key="8">
    <source>
        <dbReference type="Proteomes" id="UP000327044"/>
    </source>
</evidence>
<comment type="similarity">
    <text evidence="2">Belongs to the ATP-dependent AMP-binding enzyme family.</text>
</comment>
<dbReference type="AlphaFoldDB" id="A0A5N4B4F6"/>
<feature type="domain" description="AMP-binding enzyme C-terminal" evidence="6">
    <location>
        <begin position="450"/>
        <end position="526"/>
    </location>
</feature>
<organism evidence="7 8">
    <name type="scientific">Photinus pyralis</name>
    <name type="common">Common eastern firefly</name>
    <name type="synonym">Lampyris pyralis</name>
    <dbReference type="NCBI Taxonomy" id="7054"/>
    <lineage>
        <taxon>Eukaryota</taxon>
        <taxon>Metazoa</taxon>
        <taxon>Ecdysozoa</taxon>
        <taxon>Arthropoda</taxon>
        <taxon>Hexapoda</taxon>
        <taxon>Insecta</taxon>
        <taxon>Pterygota</taxon>
        <taxon>Neoptera</taxon>
        <taxon>Endopterygota</taxon>
        <taxon>Coleoptera</taxon>
        <taxon>Polyphaga</taxon>
        <taxon>Elateriformia</taxon>
        <taxon>Elateroidea</taxon>
        <taxon>Lampyridae</taxon>
        <taxon>Lampyrinae</taxon>
        <taxon>Photinus</taxon>
    </lineage>
</organism>
<dbReference type="InParanoid" id="A0A5N4B4F6"/>
<dbReference type="GO" id="GO:0016405">
    <property type="term" value="F:CoA-ligase activity"/>
    <property type="evidence" value="ECO:0007669"/>
    <property type="project" value="TreeGrafter"/>
</dbReference>
<dbReference type="Gene3D" id="2.30.38.10">
    <property type="entry name" value="Luciferase, Domain 3"/>
    <property type="match status" value="1"/>
</dbReference>
<dbReference type="PROSITE" id="PS00455">
    <property type="entry name" value="AMP_BINDING"/>
    <property type="match status" value="1"/>
</dbReference>
<dbReference type="PANTHER" id="PTHR24096">
    <property type="entry name" value="LONG-CHAIN-FATTY-ACID--COA LIGASE"/>
    <property type="match status" value="1"/>
</dbReference>
<dbReference type="CDD" id="cd05911">
    <property type="entry name" value="Firefly_Luc_like"/>
    <property type="match status" value="1"/>
</dbReference>
<evidence type="ECO:0000259" key="6">
    <source>
        <dbReference type="Pfam" id="PF13193"/>
    </source>
</evidence>
<keyword evidence="3" id="KW-0436">Ligase</keyword>
<dbReference type="InterPro" id="IPR000873">
    <property type="entry name" value="AMP-dep_synth/lig_dom"/>
</dbReference>
<dbReference type="GO" id="GO:0005777">
    <property type="term" value="C:peroxisome"/>
    <property type="evidence" value="ECO:0007669"/>
    <property type="project" value="UniProtKB-SubCell"/>
</dbReference>
<dbReference type="InterPro" id="IPR025110">
    <property type="entry name" value="AMP-bd_C"/>
</dbReference>
<sequence length="538" mass="59097">MMGEEHIIHGAELKVPISNKSLGEELYNALMRGPEAPIFIDAVSGETVSNKCLLKNSVRLAESIRNFGLTQDDVVAICSENNLYFADPVLAALYCGIPVTTFSPHYTEGELLYVANLSQPSIIFCSTGSSAAVLKVKDQLKVTPKLIIIDQKDDYEGCQSVENFVKDNISKNFEINTFVPSPVNVRDHVAFILYSSGTSGLPKGVMLTHYNYNASISIFDDVLQSRPRNSPAVAFVPLCHAFGLFTISIKIAWGGVVVIMNKFNPEVYMKCIQDYKVDDLIVVPSIANFLAKSDLVNKYDLSCVKGIFCGAAGLSKDIQQVLIERFKVKDIQQSYGMTETTTGVISPLLNTKDNTLGSCGCVLPSVSAKIVDVDTEKSVGPMQRGELWCRGPVIMKGYINNPEATDDAIDKDGWLHTGDIAYYDEHGAFYVVDRLKEIMKCKGFQVAPAELESILINHPKVADAAVIGVPHERDGEVPLAFVVSAPNQVPTEKEMQDFVAGQVATYKHLKGGVKFLTMIPRNANGKILHRVLREQYLK</sequence>
<gene>
    <name evidence="7" type="ORF">PPYR_01210</name>
</gene>
<reference evidence="7 8" key="1">
    <citation type="journal article" date="2018" name="Elife">
        <title>Firefly genomes illuminate parallel origins of bioluminescence in beetles.</title>
        <authorList>
            <person name="Fallon T.R."/>
            <person name="Lower S.E."/>
            <person name="Chang C.H."/>
            <person name="Bessho-Uehara M."/>
            <person name="Martin G.J."/>
            <person name="Bewick A.J."/>
            <person name="Behringer M."/>
            <person name="Debat H.J."/>
            <person name="Wong I."/>
            <person name="Day J.C."/>
            <person name="Suvorov A."/>
            <person name="Silva C.J."/>
            <person name="Stanger-Hall K.F."/>
            <person name="Hall D.W."/>
            <person name="Schmitz R.J."/>
            <person name="Nelson D.R."/>
            <person name="Lewis S.M."/>
            <person name="Shigenobu S."/>
            <person name="Bybee S.M."/>
            <person name="Larracuente A.M."/>
            <person name="Oba Y."/>
            <person name="Weng J.K."/>
        </authorList>
    </citation>
    <scope>NUCLEOTIDE SEQUENCE [LARGE SCALE GENOMIC DNA]</scope>
    <source>
        <strain evidence="7">1611_PpyrPB1</strain>
        <tissue evidence="7">Whole body</tissue>
    </source>
</reference>
<dbReference type="InterPro" id="IPR045851">
    <property type="entry name" value="AMP-bd_C_sf"/>
</dbReference>
<accession>A0A5N4B4F6</accession>
<dbReference type="FunFam" id="3.30.300.30:FF:000007">
    <property type="entry name" value="4-coumarate--CoA ligase 2"/>
    <property type="match status" value="1"/>
</dbReference>
<keyword evidence="4" id="KW-0576">Peroxisome</keyword>
<keyword evidence="8" id="KW-1185">Reference proteome</keyword>
<dbReference type="Pfam" id="PF00501">
    <property type="entry name" value="AMP-binding"/>
    <property type="match status" value="1"/>
</dbReference>
<evidence type="ECO:0000256" key="1">
    <source>
        <dbReference type="ARBA" id="ARBA00004275"/>
    </source>
</evidence>
<dbReference type="InterPro" id="IPR020845">
    <property type="entry name" value="AMP-binding_CS"/>
</dbReference>
<evidence type="ECO:0008006" key="9">
    <source>
        <dbReference type="Google" id="ProtNLM"/>
    </source>
</evidence>
<name>A0A5N4B4F6_PHOPY</name>
<dbReference type="SUPFAM" id="SSF56801">
    <property type="entry name" value="Acetyl-CoA synthetase-like"/>
    <property type="match status" value="1"/>
</dbReference>
<dbReference type="OrthoDB" id="10253869at2759"/>
<evidence type="ECO:0000256" key="2">
    <source>
        <dbReference type="ARBA" id="ARBA00006432"/>
    </source>
</evidence>
<dbReference type="Proteomes" id="UP000327044">
    <property type="component" value="Unassembled WGS sequence"/>
</dbReference>
<protein>
    <recommendedName>
        <fullName evidence="9">Luciferin 4-monooxygenase</fullName>
    </recommendedName>
</protein>
<dbReference type="Pfam" id="PF13193">
    <property type="entry name" value="AMP-binding_C"/>
    <property type="match status" value="1"/>
</dbReference>
<dbReference type="Gene3D" id="3.40.50.980">
    <property type="match status" value="2"/>
</dbReference>
<evidence type="ECO:0000256" key="3">
    <source>
        <dbReference type="ARBA" id="ARBA00022598"/>
    </source>
</evidence>
<dbReference type="PANTHER" id="PTHR24096:SF149">
    <property type="entry name" value="AMP-BINDING DOMAIN-CONTAINING PROTEIN-RELATED"/>
    <property type="match status" value="1"/>
</dbReference>
<comment type="subcellular location">
    <subcellularLocation>
        <location evidence="1">Peroxisome</location>
    </subcellularLocation>
</comment>
<feature type="domain" description="AMP-dependent synthetase/ligase" evidence="5">
    <location>
        <begin position="32"/>
        <end position="398"/>
    </location>
</feature>
<proteinExistence type="inferred from homology"/>
<dbReference type="Gene3D" id="3.30.300.30">
    <property type="match status" value="1"/>
</dbReference>
<comment type="caution">
    <text evidence="7">The sequence shown here is derived from an EMBL/GenBank/DDBJ whole genome shotgun (WGS) entry which is preliminary data.</text>
</comment>